<dbReference type="EMBL" id="FNFD01000002">
    <property type="protein sequence ID" value="SDJ61482.1"/>
    <property type="molecule type" value="Genomic_DNA"/>
</dbReference>
<name>A0A1G8V5X3_9PSED</name>
<sequence>MLNGFPLNALPLNSLGGGQEEPVYVVRGFAFTWRLRLLIDGQDVTERLAGTVDVDREEGAAAVSGFDLFMPPGTTVVPSDWAGKAVVLEYISVSAGITAVGRRFSGRLTEPVWNPVTRLLSCECSDRLQQRTEALSVAEIDALVGGHWSADVFEPVQGRSHWDYAQERLSTRTASLDCSPYGDMRVTSWYAAQPHFVFGAGTTLYQSLALDLPSLDTVTNRVELEINYRYPRLWQFNQSFGWVHPGMGGFSGIQGFCHWRPWSTELPTTDMIESAVTGAGMVIIGSVGGFKLPLSMSDPCGDGNPWINTFDDLWLAVGVIGGRRWTQSVTETYNLALATPAGEVEGTRTVARESVSLDIEDDRAEEWDGSLEEDPSGDSSVEDLSDEARRQAALICVLRRAEAKIISAHRGSLVSWSVPTSMALGVDLVHTLQLDDQGAKALGKCVRIRDSFDLESGEAVSTLTIAVMRGGGVSDPLTVPSAPDTSLPPLEGPGAGLPTQLGGRVFDPDGNPIPPYDDERDGFSGNYSLADDATAVSFPRRIDVDARDIPAEYRDERTATRNVLYRVGVPNDQLEL</sequence>
<keyword evidence="3" id="KW-1185">Reference proteome</keyword>
<organism evidence="2 3">
    <name type="scientific">Pseudomonas indica</name>
    <dbReference type="NCBI Taxonomy" id="137658"/>
    <lineage>
        <taxon>Bacteria</taxon>
        <taxon>Pseudomonadati</taxon>
        <taxon>Pseudomonadota</taxon>
        <taxon>Gammaproteobacteria</taxon>
        <taxon>Pseudomonadales</taxon>
        <taxon>Pseudomonadaceae</taxon>
        <taxon>Pseudomonas</taxon>
    </lineage>
</organism>
<feature type="region of interest" description="Disordered" evidence="1">
    <location>
        <begin position="362"/>
        <end position="384"/>
    </location>
</feature>
<protein>
    <submittedName>
        <fullName evidence="2">Uncharacterized protein</fullName>
    </submittedName>
</protein>
<gene>
    <name evidence="2" type="ORF">SAMN05216186_102110</name>
</gene>
<dbReference type="AlphaFoldDB" id="A0A1G8V5X3"/>
<evidence type="ECO:0000313" key="3">
    <source>
        <dbReference type="Proteomes" id="UP000198706"/>
    </source>
</evidence>
<reference evidence="2 3" key="1">
    <citation type="submission" date="2016-10" db="EMBL/GenBank/DDBJ databases">
        <authorList>
            <person name="de Groot N.N."/>
        </authorList>
    </citation>
    <scope>NUCLEOTIDE SEQUENCE [LARGE SCALE GENOMIC DNA]</scope>
    <source>
        <strain evidence="2 3">JCM 21544</strain>
    </source>
</reference>
<dbReference type="RefSeq" id="WP_084336933.1">
    <property type="nucleotide sequence ID" value="NZ_FNFD01000002.1"/>
</dbReference>
<accession>A0A1G8V5X3</accession>
<proteinExistence type="predicted"/>
<evidence type="ECO:0000256" key="1">
    <source>
        <dbReference type="SAM" id="MobiDB-lite"/>
    </source>
</evidence>
<evidence type="ECO:0000313" key="2">
    <source>
        <dbReference type="EMBL" id="SDJ61482.1"/>
    </source>
</evidence>
<dbReference type="STRING" id="137658.SAMN05216186_102110"/>
<dbReference type="Proteomes" id="UP000198706">
    <property type="component" value="Unassembled WGS sequence"/>
</dbReference>